<evidence type="ECO:0000256" key="3">
    <source>
        <dbReference type="ARBA" id="ARBA00022771"/>
    </source>
</evidence>
<dbReference type="FunFam" id="3.30.160.60:FF:000259">
    <property type="entry name" value="Zinc finger and BTB domain containing 7C"/>
    <property type="match status" value="1"/>
</dbReference>
<dbReference type="SMART" id="SM00225">
    <property type="entry name" value="BTB"/>
    <property type="match status" value="1"/>
</dbReference>
<keyword evidence="5" id="KW-0539">Nucleus</keyword>
<dbReference type="PROSITE" id="PS50157">
    <property type="entry name" value="ZINC_FINGER_C2H2_2"/>
    <property type="match status" value="4"/>
</dbReference>
<protein>
    <submittedName>
        <fullName evidence="10">Zinc finger and BTB domain containing 7a</fullName>
    </submittedName>
</protein>
<feature type="domain" description="C2H2-type" evidence="9">
    <location>
        <begin position="412"/>
        <end position="439"/>
    </location>
</feature>
<evidence type="ECO:0000256" key="5">
    <source>
        <dbReference type="ARBA" id="ARBA00023242"/>
    </source>
</evidence>
<dbReference type="Proteomes" id="UP000261540">
    <property type="component" value="Unplaced"/>
</dbReference>
<organism evidence="10 11">
    <name type="scientific">Paramormyrops kingsleyae</name>
    <dbReference type="NCBI Taxonomy" id="1676925"/>
    <lineage>
        <taxon>Eukaryota</taxon>
        <taxon>Metazoa</taxon>
        <taxon>Chordata</taxon>
        <taxon>Craniata</taxon>
        <taxon>Vertebrata</taxon>
        <taxon>Euteleostomi</taxon>
        <taxon>Actinopterygii</taxon>
        <taxon>Neopterygii</taxon>
        <taxon>Teleostei</taxon>
        <taxon>Osteoglossocephala</taxon>
        <taxon>Osteoglossomorpha</taxon>
        <taxon>Osteoglossiformes</taxon>
        <taxon>Mormyridae</taxon>
        <taxon>Paramormyrops</taxon>
    </lineage>
</organism>
<feature type="region of interest" description="Disordered" evidence="7">
    <location>
        <begin position="456"/>
        <end position="542"/>
    </location>
</feature>
<dbReference type="Ensembl" id="ENSPKIT00000011269.1">
    <property type="protein sequence ID" value="ENSPKIP00000030449.1"/>
    <property type="gene ID" value="ENSPKIG00000011310.1"/>
</dbReference>
<keyword evidence="3 6" id="KW-0863">Zinc-finger</keyword>
<name>A0A3B3SI54_9TELE</name>
<sequence>MMSSGSRVTSGRWGGAGPRDAGEGPVGIPFPDYSAELLVGLNEQRLNGLLCDVLLVTQGHEFPAHRSVLATCSAYFHELFTSGAAADRQSVYAIDFVRAEALATLLDFAYTATLTVSHASVQDVLSAARLLEIAPVRDVCCHLLDAKVLSLPAGCEHSEGEEMEEEEQAGAGEGEQTKRLWAREYLEYFQKGAHWEGSATPDFRDMPSLPAPASPLPCAQHDEARHGHCSPPAHLLKPDPKDENEEEDERVTSMWQRAIQAGAPSLNGHHCPPEDLKSEVEPYGVSASALLQEMIDSVGRKEPADGADEATVEFYLNYFNSVAHKGGHVPQDLLPLWATQHSGGSGEKKIRSKAFQKCPICSKVIQGAGKLPRHIRTHTGEKPYECVICKVRFTRQDKLKVHMRKHTGEKPYLCTQCGAAFAHSYDLRNHARGHTGLRPYQCPRCRKTFVRSDHLHRHLKKDGCDGEPPRRGRKPRPRGPAPLPNALGAQAPPGGGRRGLRETVQVAEADPLWGHAYPPSTHSSQVQGLLQEGRGHCQAESR</sequence>
<dbReference type="PROSITE" id="PS50097">
    <property type="entry name" value="BTB"/>
    <property type="match status" value="1"/>
</dbReference>
<dbReference type="FunFam" id="3.30.160.60:FF:000352">
    <property type="entry name" value="zinc finger protein 3 homolog"/>
    <property type="match status" value="1"/>
</dbReference>
<keyword evidence="1" id="KW-0479">Metal-binding</keyword>
<dbReference type="GeneID" id="111836638"/>
<feature type="compositionally biased region" description="Basic and acidic residues" evidence="7">
    <location>
        <begin position="461"/>
        <end position="470"/>
    </location>
</feature>
<feature type="compositionally biased region" description="Basic and acidic residues" evidence="7">
    <location>
        <begin position="533"/>
        <end position="542"/>
    </location>
</feature>
<feature type="region of interest" description="Disordered" evidence="7">
    <location>
        <begin position="1"/>
        <end position="20"/>
    </location>
</feature>
<proteinExistence type="predicted"/>
<dbReference type="InterPro" id="IPR011333">
    <property type="entry name" value="SKP1/BTB/POZ_sf"/>
</dbReference>
<accession>A0A3B3SI54</accession>
<dbReference type="PROSITE" id="PS00028">
    <property type="entry name" value="ZINC_FINGER_C2H2_1"/>
    <property type="match status" value="3"/>
</dbReference>
<dbReference type="SMART" id="SM00355">
    <property type="entry name" value="ZnF_C2H2"/>
    <property type="match status" value="4"/>
</dbReference>
<evidence type="ECO:0000256" key="1">
    <source>
        <dbReference type="ARBA" id="ARBA00022723"/>
    </source>
</evidence>
<feature type="domain" description="BTB" evidence="8">
    <location>
        <begin position="51"/>
        <end position="118"/>
    </location>
</feature>
<dbReference type="Pfam" id="PF00651">
    <property type="entry name" value="BTB"/>
    <property type="match status" value="1"/>
</dbReference>
<dbReference type="FunFam" id="3.30.160.60:FF:000115">
    <property type="entry name" value="Zinc finger and BTB domain containing 7C"/>
    <property type="match status" value="1"/>
</dbReference>
<dbReference type="SUPFAM" id="SSF57667">
    <property type="entry name" value="beta-beta-alpha zinc fingers"/>
    <property type="match status" value="2"/>
</dbReference>
<evidence type="ECO:0000313" key="11">
    <source>
        <dbReference type="Proteomes" id="UP000261540"/>
    </source>
</evidence>
<dbReference type="SUPFAM" id="SSF54695">
    <property type="entry name" value="POZ domain"/>
    <property type="match status" value="1"/>
</dbReference>
<feature type="domain" description="C2H2-type" evidence="9">
    <location>
        <begin position="356"/>
        <end position="383"/>
    </location>
</feature>
<dbReference type="GO" id="GO:0000978">
    <property type="term" value="F:RNA polymerase II cis-regulatory region sequence-specific DNA binding"/>
    <property type="evidence" value="ECO:0007669"/>
    <property type="project" value="TreeGrafter"/>
</dbReference>
<feature type="domain" description="C2H2-type" evidence="9">
    <location>
        <begin position="440"/>
        <end position="469"/>
    </location>
</feature>
<evidence type="ECO:0000256" key="6">
    <source>
        <dbReference type="PROSITE-ProRule" id="PRU00042"/>
    </source>
</evidence>
<evidence type="ECO:0000256" key="4">
    <source>
        <dbReference type="ARBA" id="ARBA00022833"/>
    </source>
</evidence>
<feature type="region of interest" description="Disordered" evidence="7">
    <location>
        <begin position="199"/>
        <end position="247"/>
    </location>
</feature>
<dbReference type="InterPro" id="IPR050457">
    <property type="entry name" value="ZnFinger_BTB_dom_contain"/>
</dbReference>
<evidence type="ECO:0000313" key="10">
    <source>
        <dbReference type="Ensembl" id="ENSPKIP00000030449.1"/>
    </source>
</evidence>
<keyword evidence="4" id="KW-0862">Zinc</keyword>
<dbReference type="Gene3D" id="3.30.710.10">
    <property type="entry name" value="Potassium Channel Kv1.1, Chain A"/>
    <property type="match status" value="1"/>
</dbReference>
<feature type="domain" description="C2H2-type" evidence="9">
    <location>
        <begin position="384"/>
        <end position="411"/>
    </location>
</feature>
<dbReference type="PANTHER" id="PTHR46105:SF6">
    <property type="entry name" value="ZINC FINGER AND BTB DOMAIN-CONTAINING PROTEIN 7A"/>
    <property type="match status" value="1"/>
</dbReference>
<reference evidence="10" key="1">
    <citation type="submission" date="2025-08" db="UniProtKB">
        <authorList>
            <consortium name="Ensembl"/>
        </authorList>
    </citation>
    <scope>IDENTIFICATION</scope>
</reference>
<keyword evidence="2" id="KW-0677">Repeat</keyword>
<reference evidence="10" key="2">
    <citation type="submission" date="2025-09" db="UniProtKB">
        <authorList>
            <consortium name="Ensembl"/>
        </authorList>
    </citation>
    <scope>IDENTIFICATION</scope>
</reference>
<dbReference type="InterPro" id="IPR000210">
    <property type="entry name" value="BTB/POZ_dom"/>
</dbReference>
<evidence type="ECO:0000259" key="9">
    <source>
        <dbReference type="PROSITE" id="PS50157"/>
    </source>
</evidence>
<dbReference type="GeneTree" id="ENSGT00940000166752"/>
<dbReference type="GO" id="GO:0000981">
    <property type="term" value="F:DNA-binding transcription factor activity, RNA polymerase II-specific"/>
    <property type="evidence" value="ECO:0007669"/>
    <property type="project" value="TreeGrafter"/>
</dbReference>
<dbReference type="Pfam" id="PF00096">
    <property type="entry name" value="zf-C2H2"/>
    <property type="match status" value="3"/>
</dbReference>
<evidence type="ECO:0000259" key="8">
    <source>
        <dbReference type="PROSITE" id="PS50097"/>
    </source>
</evidence>
<keyword evidence="11" id="KW-1185">Reference proteome</keyword>
<dbReference type="Gene3D" id="3.30.160.60">
    <property type="entry name" value="Classic Zinc Finger"/>
    <property type="match status" value="4"/>
</dbReference>
<dbReference type="PANTHER" id="PTHR46105">
    <property type="entry name" value="AGAP004733-PA"/>
    <property type="match status" value="1"/>
</dbReference>
<evidence type="ECO:0000256" key="7">
    <source>
        <dbReference type="SAM" id="MobiDB-lite"/>
    </source>
</evidence>
<dbReference type="GO" id="GO:0008270">
    <property type="term" value="F:zinc ion binding"/>
    <property type="evidence" value="ECO:0007669"/>
    <property type="project" value="UniProtKB-KW"/>
</dbReference>
<dbReference type="AlphaFoldDB" id="A0A3B3SI54"/>
<dbReference type="RefSeq" id="XP_072560137.1">
    <property type="nucleotide sequence ID" value="XM_072704036.1"/>
</dbReference>
<evidence type="ECO:0000256" key="2">
    <source>
        <dbReference type="ARBA" id="ARBA00022737"/>
    </source>
</evidence>
<dbReference type="InterPro" id="IPR013087">
    <property type="entry name" value="Znf_C2H2_type"/>
</dbReference>
<dbReference type="InterPro" id="IPR036236">
    <property type="entry name" value="Znf_C2H2_sf"/>
</dbReference>